<dbReference type="EMBL" id="FPAB01000003">
    <property type="protein sequence ID" value="SFS64886.1"/>
    <property type="molecule type" value="Genomic_DNA"/>
</dbReference>
<evidence type="ECO:0000313" key="2">
    <source>
        <dbReference type="EMBL" id="SFS64886.1"/>
    </source>
</evidence>
<keyword evidence="3" id="KW-1185">Reference proteome</keyword>
<dbReference type="STRING" id="1176198.SAMN05444716_103127"/>
<reference evidence="3" key="1">
    <citation type="submission" date="2016-10" db="EMBL/GenBank/DDBJ databases">
        <authorList>
            <person name="Varghese N."/>
            <person name="Submissions S."/>
        </authorList>
    </citation>
    <scope>NUCLEOTIDE SEQUENCE [LARGE SCALE GENOMIC DNA]</scope>
    <source>
        <strain evidence="3">CGMCC 4.7047</strain>
    </source>
</reference>
<dbReference type="Proteomes" id="UP000198873">
    <property type="component" value="Unassembled WGS sequence"/>
</dbReference>
<feature type="region of interest" description="Disordered" evidence="1">
    <location>
        <begin position="423"/>
        <end position="443"/>
    </location>
</feature>
<name>A0A1I6RJR3_9ACTN</name>
<gene>
    <name evidence="2" type="ORF">SAMN05444716_103127</name>
</gene>
<dbReference type="InterPro" id="IPR019089">
    <property type="entry name" value="Cas_GSU0054"/>
</dbReference>
<evidence type="ECO:0000313" key="3">
    <source>
        <dbReference type="Proteomes" id="UP000198873"/>
    </source>
</evidence>
<sequence length="488" mass="51135">MAFLVRVELLEAAYQAATVGREKAEWPPHPARLFCALVAVADPADPVHSAALSWLEEQAPPVVGVPAGSAEASSPRAAWVPTNAVASAPSHGVLPGRTNGEKTWPQRTLSASGLVFVWEAEPPAGVRSVLEDLARKVPYLGRASAPALVTASVGAAPGLVGEEWQVWEPAAPFGGGVDLRVPYPGYLSALRAAYEAGQPAWQQARSAAYVPRRAAGEAPSETQEPVVEGPFGDLVTFAFDRAVSVDPVATLAVAGSLRRKVMGMLDACGHDVAAMPALHGHTDSDVQRPCAFLGLPFVGTAHADGRLRGVAVAIPRGLETGQRRALLAVLLRAGGGLTKLSVPGVPRPVRVTYVGPTAGVDVARWTVRSGTWTDASRVWATALPMVLDGFPKRNGGGIEELVAKSCRLAGLPRPEAVDVMRTGSQLPGAPDLPASALRRKPQERPLPARHVRLRFAQKVTGPVVVGSKRNFGLGLCLPVHDAMEATPS</sequence>
<proteinExistence type="predicted"/>
<dbReference type="Pfam" id="PF09609">
    <property type="entry name" value="Cas_GSU0054"/>
    <property type="match status" value="1"/>
</dbReference>
<organism evidence="2 3">
    <name type="scientific">Streptomyces harbinensis</name>
    <dbReference type="NCBI Taxonomy" id="1176198"/>
    <lineage>
        <taxon>Bacteria</taxon>
        <taxon>Bacillati</taxon>
        <taxon>Actinomycetota</taxon>
        <taxon>Actinomycetes</taxon>
        <taxon>Kitasatosporales</taxon>
        <taxon>Streptomycetaceae</taxon>
        <taxon>Streptomyces</taxon>
    </lineage>
</organism>
<dbReference type="NCBIfam" id="TIGR02165">
    <property type="entry name" value="cas5_6_GSU0054"/>
    <property type="match status" value="1"/>
</dbReference>
<evidence type="ECO:0000256" key="1">
    <source>
        <dbReference type="SAM" id="MobiDB-lite"/>
    </source>
</evidence>
<protein>
    <submittedName>
        <fullName evidence="2">CRISPR-associated protein Csb2</fullName>
    </submittedName>
</protein>
<accession>A0A1I6RJR3</accession>
<dbReference type="AlphaFoldDB" id="A0A1I6RJR3"/>